<keyword evidence="6" id="KW-0813">Transport</keyword>
<dbReference type="GO" id="GO:0010043">
    <property type="term" value="P:response to zinc ion"/>
    <property type="evidence" value="ECO:0007669"/>
    <property type="project" value="TreeGrafter"/>
</dbReference>
<sequence length="292" mass="30566">MIDFLYQWVLAPFVEFAFMRRALVACLALALGSAPVGLFLVMRRMSLVGDAMSHAVLPGAAVGFLIAGLSLPAMSLGGFVAGVLVAGFAGLATRFTEIKEDASFAAFYLLSLAIGVLLVSSSGSNVDLMHLLFGSVLAVDDAALLLVASVASVTLLTLAVIYRPLLLESLDPVFLRAVGGHGSVWHLLFLLLVVLNLVSGFQALGTLMSVGLMMLPAICSRLWAATVGGMLLAAFLIAALAGMGGLLLSYHVELPSGPCIILLAGLFYIVSLFVAPQGGVLPRLLRQRHLES</sequence>
<dbReference type="EMBL" id="RBID01000011">
    <property type="protein sequence ID" value="RKQ60829.1"/>
    <property type="molecule type" value="Genomic_DNA"/>
</dbReference>
<reference evidence="8 9" key="1">
    <citation type="submission" date="2018-10" db="EMBL/GenBank/DDBJ databases">
        <title>Genomic Encyclopedia of Type Strains, Phase IV (KMG-IV): sequencing the most valuable type-strain genomes for metagenomic binning, comparative biology and taxonomic classification.</title>
        <authorList>
            <person name="Goeker M."/>
        </authorList>
    </citation>
    <scope>NUCLEOTIDE SEQUENCE [LARGE SCALE GENOMIC DNA]</scope>
    <source>
        <strain evidence="8 9">DSM 3303</strain>
    </source>
</reference>
<dbReference type="Pfam" id="PF00950">
    <property type="entry name" value="ABC-3"/>
    <property type="match status" value="1"/>
</dbReference>
<feature type="transmembrane region" description="Helical" evidence="7">
    <location>
        <begin position="173"/>
        <end position="195"/>
    </location>
</feature>
<gene>
    <name evidence="8" type="ORF">C8E02_0586</name>
</gene>
<dbReference type="Gene3D" id="1.10.3470.10">
    <property type="entry name" value="ABC transporter involved in vitamin B12 uptake, BtuC"/>
    <property type="match status" value="1"/>
</dbReference>
<evidence type="ECO:0000256" key="1">
    <source>
        <dbReference type="ARBA" id="ARBA00004141"/>
    </source>
</evidence>
<name>A0A495BHK0_VOGIN</name>
<dbReference type="InterPro" id="IPR001626">
    <property type="entry name" value="ABC_TroCD"/>
</dbReference>
<accession>A0A495BHK0</accession>
<feature type="transmembrane region" description="Helical" evidence="7">
    <location>
        <begin position="22"/>
        <end position="41"/>
    </location>
</feature>
<dbReference type="GO" id="GO:0043190">
    <property type="term" value="C:ATP-binding cassette (ABC) transporter complex"/>
    <property type="evidence" value="ECO:0007669"/>
    <property type="project" value="InterPro"/>
</dbReference>
<comment type="subcellular location">
    <subcellularLocation>
        <location evidence="6">Cell membrane</location>
        <topology evidence="6">Multi-pass membrane protein</topology>
    </subcellularLocation>
    <subcellularLocation>
        <location evidence="1">Membrane</location>
        <topology evidence="1">Multi-pass membrane protein</topology>
    </subcellularLocation>
</comment>
<keyword evidence="5 7" id="KW-0472">Membrane</keyword>
<evidence type="ECO:0000256" key="2">
    <source>
        <dbReference type="ARBA" id="ARBA00008034"/>
    </source>
</evidence>
<protein>
    <submittedName>
        <fullName evidence="8">Zinc/manganese transport system permease protein</fullName>
    </submittedName>
</protein>
<keyword evidence="3 6" id="KW-0812">Transmembrane</keyword>
<dbReference type="SUPFAM" id="SSF81345">
    <property type="entry name" value="ABC transporter involved in vitamin B12 uptake, BtuC"/>
    <property type="match status" value="1"/>
</dbReference>
<dbReference type="GO" id="GO:0055085">
    <property type="term" value="P:transmembrane transport"/>
    <property type="evidence" value="ECO:0007669"/>
    <property type="project" value="InterPro"/>
</dbReference>
<evidence type="ECO:0000313" key="9">
    <source>
        <dbReference type="Proteomes" id="UP000279384"/>
    </source>
</evidence>
<feature type="transmembrane region" description="Helical" evidence="7">
    <location>
        <begin position="142"/>
        <end position="161"/>
    </location>
</feature>
<feature type="transmembrane region" description="Helical" evidence="7">
    <location>
        <begin position="104"/>
        <end position="122"/>
    </location>
</feature>
<proteinExistence type="inferred from homology"/>
<dbReference type="PANTHER" id="PTHR30477:SF13">
    <property type="entry name" value="IRON TRANSPORT SYSTEM MEMBRANE PROTEIN HI_0360-RELATED"/>
    <property type="match status" value="1"/>
</dbReference>
<feature type="transmembrane region" description="Helical" evidence="7">
    <location>
        <begin position="230"/>
        <end position="248"/>
    </location>
</feature>
<dbReference type="AlphaFoldDB" id="A0A495BHK0"/>
<evidence type="ECO:0000256" key="6">
    <source>
        <dbReference type="RuleBase" id="RU003943"/>
    </source>
</evidence>
<evidence type="ECO:0000256" key="3">
    <source>
        <dbReference type="ARBA" id="ARBA00022692"/>
    </source>
</evidence>
<comment type="caution">
    <text evidence="8">The sequence shown here is derived from an EMBL/GenBank/DDBJ whole genome shotgun (WGS) entry which is preliminary data.</text>
</comment>
<dbReference type="Proteomes" id="UP000279384">
    <property type="component" value="Unassembled WGS sequence"/>
</dbReference>
<comment type="similarity">
    <text evidence="2 6">Belongs to the ABC-3 integral membrane protein family.</text>
</comment>
<keyword evidence="4 7" id="KW-1133">Transmembrane helix</keyword>
<evidence type="ECO:0000256" key="7">
    <source>
        <dbReference type="SAM" id="Phobius"/>
    </source>
</evidence>
<dbReference type="InterPro" id="IPR037294">
    <property type="entry name" value="ABC_BtuC-like"/>
</dbReference>
<feature type="transmembrane region" description="Helical" evidence="7">
    <location>
        <begin position="260"/>
        <end position="281"/>
    </location>
</feature>
<organism evidence="8 9">
    <name type="scientific">Vogesella indigofera</name>
    <name type="common">Pseudomonas indigofera</name>
    <dbReference type="NCBI Taxonomy" id="45465"/>
    <lineage>
        <taxon>Bacteria</taxon>
        <taxon>Pseudomonadati</taxon>
        <taxon>Pseudomonadota</taxon>
        <taxon>Betaproteobacteria</taxon>
        <taxon>Neisseriales</taxon>
        <taxon>Chromobacteriaceae</taxon>
        <taxon>Vogesella</taxon>
    </lineage>
</organism>
<feature type="transmembrane region" description="Helical" evidence="7">
    <location>
        <begin position="73"/>
        <end position="92"/>
    </location>
</feature>
<evidence type="ECO:0000313" key="8">
    <source>
        <dbReference type="EMBL" id="RKQ60829.1"/>
    </source>
</evidence>
<evidence type="ECO:0000256" key="4">
    <source>
        <dbReference type="ARBA" id="ARBA00022989"/>
    </source>
</evidence>
<dbReference type="PANTHER" id="PTHR30477">
    <property type="entry name" value="ABC-TRANSPORTER METAL-BINDING PROTEIN"/>
    <property type="match status" value="1"/>
</dbReference>
<evidence type="ECO:0000256" key="5">
    <source>
        <dbReference type="ARBA" id="ARBA00023136"/>
    </source>
</evidence>